<proteinExistence type="predicted"/>
<dbReference type="EMBL" id="CP032317">
    <property type="protein sequence ID" value="AYA37661.1"/>
    <property type="molecule type" value="Genomic_DNA"/>
</dbReference>
<accession>A0A3B7R983</accession>
<dbReference type="PANTHER" id="PTHR41532">
    <property type="entry name" value="FIXS PROTEIN"/>
    <property type="match status" value="1"/>
</dbReference>
<dbReference type="Proteomes" id="UP000262802">
    <property type="component" value="Chromosome"/>
</dbReference>
<dbReference type="PANTHER" id="PTHR41532:SF1">
    <property type="entry name" value="FIXS PROTEIN"/>
    <property type="match status" value="1"/>
</dbReference>
<dbReference type="AlphaFoldDB" id="A0A3B7R983"/>
<evidence type="ECO:0000313" key="1">
    <source>
        <dbReference type="EMBL" id="AYA37661.1"/>
    </source>
</evidence>
<evidence type="ECO:0000313" key="2">
    <source>
        <dbReference type="Proteomes" id="UP000262802"/>
    </source>
</evidence>
<dbReference type="KEGG" id="hyh:D3Y59_11755"/>
<dbReference type="RefSeq" id="WP_119445227.1">
    <property type="nucleotide sequence ID" value="NZ_CP032317.1"/>
</dbReference>
<dbReference type="OrthoDB" id="9802763at2"/>
<dbReference type="NCBIfam" id="TIGR00847">
    <property type="entry name" value="ccoS"/>
    <property type="match status" value="1"/>
</dbReference>
<dbReference type="Pfam" id="PF03597">
    <property type="entry name" value="FixS"/>
    <property type="match status" value="1"/>
</dbReference>
<dbReference type="InterPro" id="IPR004714">
    <property type="entry name" value="Cyt_oxidase_maturation_cbb3"/>
</dbReference>
<sequence>MEIIFGLITISLTVAVLFLLAFVWAVRSQQYDDTYTPAVRMLFEDNETQAPTEQPQ</sequence>
<gene>
    <name evidence="1" type="primary">ccoS</name>
    <name evidence="1" type="ORF">D3Y59_11755</name>
</gene>
<organism evidence="1 2">
    <name type="scientific">Hymenobacter oligotrophus</name>
    <dbReference type="NCBI Taxonomy" id="2319843"/>
    <lineage>
        <taxon>Bacteria</taxon>
        <taxon>Pseudomonadati</taxon>
        <taxon>Bacteroidota</taxon>
        <taxon>Cytophagia</taxon>
        <taxon>Cytophagales</taxon>
        <taxon>Hymenobacteraceae</taxon>
        <taxon>Hymenobacter</taxon>
    </lineage>
</organism>
<reference evidence="1 2" key="1">
    <citation type="submission" date="2018-09" db="EMBL/GenBank/DDBJ databases">
        <title>Hymenobacter medium sp. nov., isolated from R2A medium.</title>
        <authorList>
            <person name="Yingchao G."/>
        </authorList>
    </citation>
    <scope>NUCLEOTIDE SEQUENCE [LARGE SCALE GENOMIC DNA]</scope>
    <source>
        <strain evidence="2">sh-6</strain>
    </source>
</reference>
<protein>
    <submittedName>
        <fullName evidence="1">Cbb3-type cytochrome oxidase assembly protein CcoS</fullName>
    </submittedName>
</protein>
<keyword evidence="2" id="KW-1185">Reference proteome</keyword>
<name>A0A3B7R983_9BACT</name>